<feature type="compositionally biased region" description="Basic and acidic residues" evidence="1">
    <location>
        <begin position="274"/>
        <end position="290"/>
    </location>
</feature>
<organism evidence="2 3">
    <name type="scientific">Mycena albidolilacea</name>
    <dbReference type="NCBI Taxonomy" id="1033008"/>
    <lineage>
        <taxon>Eukaryota</taxon>
        <taxon>Fungi</taxon>
        <taxon>Dikarya</taxon>
        <taxon>Basidiomycota</taxon>
        <taxon>Agaricomycotina</taxon>
        <taxon>Agaricomycetes</taxon>
        <taxon>Agaricomycetidae</taxon>
        <taxon>Agaricales</taxon>
        <taxon>Marasmiineae</taxon>
        <taxon>Mycenaceae</taxon>
        <taxon>Mycena</taxon>
    </lineage>
</organism>
<gene>
    <name evidence="2" type="ORF">DFH08DRAFT_971436</name>
</gene>
<dbReference type="Gene3D" id="3.60.130.30">
    <property type="match status" value="1"/>
</dbReference>
<evidence type="ECO:0000313" key="3">
    <source>
        <dbReference type="Proteomes" id="UP001218218"/>
    </source>
</evidence>
<accession>A0AAD6ZD26</accession>
<evidence type="ECO:0000313" key="2">
    <source>
        <dbReference type="EMBL" id="KAJ7318372.1"/>
    </source>
</evidence>
<protein>
    <submittedName>
        <fullName evidence="2">Uncharacterized protein</fullName>
    </submittedName>
</protein>
<dbReference type="EMBL" id="JARIHO010000058">
    <property type="protein sequence ID" value="KAJ7318372.1"/>
    <property type="molecule type" value="Genomic_DNA"/>
</dbReference>
<keyword evidence="3" id="KW-1185">Reference proteome</keyword>
<name>A0AAD6ZD26_9AGAR</name>
<evidence type="ECO:0000256" key="1">
    <source>
        <dbReference type="SAM" id="MobiDB-lite"/>
    </source>
</evidence>
<dbReference type="Proteomes" id="UP001218218">
    <property type="component" value="Unassembled WGS sequence"/>
</dbReference>
<comment type="caution">
    <text evidence="2">The sequence shown here is derived from an EMBL/GenBank/DDBJ whole genome shotgun (WGS) entry which is preliminary data.</text>
</comment>
<feature type="region of interest" description="Disordered" evidence="1">
    <location>
        <begin position="10"/>
        <end position="120"/>
    </location>
</feature>
<proteinExistence type="predicted"/>
<feature type="compositionally biased region" description="Basic and acidic residues" evidence="1">
    <location>
        <begin position="88"/>
        <end position="101"/>
    </location>
</feature>
<sequence>MEDVFVVDHFRVSDLVTRHATGPQAESDHSNAESERDLSESDDDDYVDEPLLPPKPAPSPASSHPTPSKPRHSDPRQTGRSHCILQVARERWEPKTLEDKPNAPQSTAPAPGARLTRKEQKAARHRAARAAKREVLCEMAGCSKAPKAVSLARTSQSSPTHVEFRVDSHRGVASSGWMGLLHPETDLEPEAREYSFEEAQAIPGMRVLDWQGKPGPLVDADAYVFGVFSGQPRDPDWQKNVAEPAAKLMDEAASNMYDRVFHGVYYGTRKQEKKQRAAPEPRRRGTHRSDSMGSSMGGGQQFPTHFFLTALRKIVLTGLLAQKPFQRIAGFANTIFQCFAPDLHAYYGSTMDKLHEWNPSLKRNFAAKISVFAAATFNFGPRTVTFPHIDFANLAWGWCAITALGDFNPDKGGHLILWDLKLIIRFPPGSTIFIPFSFTQYTSAGIFRFVENGFRSDEDVYAGGISADEQAARVEARGGAQGAVG</sequence>
<reference evidence="2" key="1">
    <citation type="submission" date="2023-03" db="EMBL/GenBank/DDBJ databases">
        <title>Massive genome expansion in bonnet fungi (Mycena s.s.) driven by repeated elements and novel gene families across ecological guilds.</title>
        <authorList>
            <consortium name="Lawrence Berkeley National Laboratory"/>
            <person name="Harder C.B."/>
            <person name="Miyauchi S."/>
            <person name="Viragh M."/>
            <person name="Kuo A."/>
            <person name="Thoen E."/>
            <person name="Andreopoulos B."/>
            <person name="Lu D."/>
            <person name="Skrede I."/>
            <person name="Drula E."/>
            <person name="Henrissat B."/>
            <person name="Morin E."/>
            <person name="Kohler A."/>
            <person name="Barry K."/>
            <person name="LaButti K."/>
            <person name="Morin E."/>
            <person name="Salamov A."/>
            <person name="Lipzen A."/>
            <person name="Mereny Z."/>
            <person name="Hegedus B."/>
            <person name="Baldrian P."/>
            <person name="Stursova M."/>
            <person name="Weitz H."/>
            <person name="Taylor A."/>
            <person name="Grigoriev I.V."/>
            <person name="Nagy L.G."/>
            <person name="Martin F."/>
            <person name="Kauserud H."/>
        </authorList>
    </citation>
    <scope>NUCLEOTIDE SEQUENCE</scope>
    <source>
        <strain evidence="2">CBHHK002</strain>
    </source>
</reference>
<feature type="region of interest" description="Disordered" evidence="1">
    <location>
        <begin position="269"/>
        <end position="298"/>
    </location>
</feature>
<feature type="compositionally biased region" description="Basic and acidic residues" evidence="1">
    <location>
        <begin position="26"/>
        <end position="39"/>
    </location>
</feature>
<dbReference type="AlphaFoldDB" id="A0AAD6ZD26"/>